<comment type="caution">
    <text evidence="8">The sequence shown here is derived from an EMBL/GenBank/DDBJ whole genome shotgun (WGS) entry which is preliminary data.</text>
</comment>
<feature type="active site" description="Proton donor/acceptor" evidence="4">
    <location>
        <position position="89"/>
    </location>
</feature>
<evidence type="ECO:0000256" key="2">
    <source>
        <dbReference type="ARBA" id="ARBA00023002"/>
    </source>
</evidence>
<evidence type="ECO:0000256" key="1">
    <source>
        <dbReference type="ARBA" id="ARBA00006382"/>
    </source>
</evidence>
<name>A0A2T5G661_9BACL</name>
<dbReference type="FunFam" id="3.40.50.10860:FF:000010">
    <property type="entry name" value="Leucine dehydrogenase"/>
    <property type="match status" value="1"/>
</dbReference>
<proteinExistence type="inferred from homology"/>
<dbReference type="InterPro" id="IPR036291">
    <property type="entry name" value="NAD(P)-bd_dom_sf"/>
</dbReference>
<dbReference type="PANTHER" id="PTHR42722">
    <property type="entry name" value="LEUCINE DEHYDROGENASE"/>
    <property type="match status" value="1"/>
</dbReference>
<dbReference type="CDD" id="cd01075">
    <property type="entry name" value="NAD_bind_Leu_Phe_Val_DH"/>
    <property type="match status" value="1"/>
</dbReference>
<dbReference type="SUPFAM" id="SSF51735">
    <property type="entry name" value="NAD(P)-binding Rossmann-fold domains"/>
    <property type="match status" value="1"/>
</dbReference>
<dbReference type="InterPro" id="IPR006096">
    <property type="entry name" value="Glu/Leu/Phe/Val/Trp_DH_C"/>
</dbReference>
<dbReference type="Gene3D" id="3.40.50.10860">
    <property type="entry name" value="Leucine Dehydrogenase, chain A, domain 1"/>
    <property type="match status" value="1"/>
</dbReference>
<dbReference type="AlphaFoldDB" id="A0A2T5G661"/>
<evidence type="ECO:0000313" key="9">
    <source>
        <dbReference type="Proteomes" id="UP000244016"/>
    </source>
</evidence>
<dbReference type="InterPro" id="IPR046346">
    <property type="entry name" value="Aminoacid_DH-like_N_sf"/>
</dbReference>
<dbReference type="Pfam" id="PF00208">
    <property type="entry name" value="ELFV_dehydrog"/>
    <property type="match status" value="2"/>
</dbReference>
<keyword evidence="2 6" id="KW-0560">Oxidoreductase</keyword>
<dbReference type="PIRSF" id="PIRSF000188">
    <property type="entry name" value="Phe_leu_dh"/>
    <property type="match status" value="1"/>
</dbReference>
<keyword evidence="3 5" id="KW-0520">NAD</keyword>
<comment type="similarity">
    <text evidence="1 6">Belongs to the Glu/Leu/Phe/Val dehydrogenases family.</text>
</comment>
<dbReference type="PROSITE" id="PS00074">
    <property type="entry name" value="GLFV_DEHYDROGENASE"/>
    <property type="match status" value="1"/>
</dbReference>
<keyword evidence="5" id="KW-0547">Nucleotide-binding</keyword>
<dbReference type="SUPFAM" id="SSF53223">
    <property type="entry name" value="Aminoacid dehydrogenase-like, N-terminal domain"/>
    <property type="match status" value="1"/>
</dbReference>
<evidence type="ECO:0000259" key="7">
    <source>
        <dbReference type="SMART" id="SM00839"/>
    </source>
</evidence>
<dbReference type="Pfam" id="PF02812">
    <property type="entry name" value="ELFV_dehydrog_N"/>
    <property type="match status" value="1"/>
</dbReference>
<feature type="domain" description="Glutamate/phenylalanine/leucine/valine/L-tryptophan dehydrogenase C-terminal" evidence="7">
    <location>
        <begin position="153"/>
        <end position="360"/>
    </location>
</feature>
<reference evidence="8 9" key="1">
    <citation type="submission" date="2017-08" db="EMBL/GenBank/DDBJ databases">
        <title>Burning lignite coal seam in the remote Altai Mountains harbors a hydrogen-driven thermophilic microbial community.</title>
        <authorList>
            <person name="Kadnikov V.V."/>
            <person name="Mardanov A.V."/>
            <person name="Ivasenko D."/>
            <person name="Beletsky A.V."/>
            <person name="Karnachuk O.V."/>
            <person name="Ravin N.V."/>
        </authorList>
    </citation>
    <scope>NUCLEOTIDE SEQUENCE [LARGE SCALE GENOMIC DNA]</scope>
    <source>
        <strain evidence="8">AL31</strain>
    </source>
</reference>
<evidence type="ECO:0000256" key="3">
    <source>
        <dbReference type="ARBA" id="ARBA00023027"/>
    </source>
</evidence>
<dbReference type="Gene3D" id="3.40.50.720">
    <property type="entry name" value="NAD(P)-binding Rossmann-like Domain"/>
    <property type="match status" value="1"/>
</dbReference>
<dbReference type="InterPro" id="IPR033524">
    <property type="entry name" value="Glu/Leu/Phe/Val_DH_AS"/>
</dbReference>
<evidence type="ECO:0000313" key="8">
    <source>
        <dbReference type="EMBL" id="PTQ51668.1"/>
    </source>
</evidence>
<dbReference type="GO" id="GO:0016639">
    <property type="term" value="F:oxidoreductase activity, acting on the CH-NH2 group of donors, NAD or NADP as acceptor"/>
    <property type="evidence" value="ECO:0007669"/>
    <property type="project" value="InterPro"/>
</dbReference>
<sequence length="378" mass="40597">MRETEGRGIMSVLERMVAGGYEQVVFCTNSEVGLRAIIAIHDTTLGPALGGVRMWPYRTEGEALEDVLRLARGMTYKNALAGLDLGGGKAVILGDPRKDKSEGLLRAFGRCVDSLGGRYVTAEDVGMTPDDMEIILRETPYVTGLPREYDSSGNPSVATAAGVFAGIRAALVHLTGSDSLEGRTVAIQGAGSVASHLVPLLREAGARVVLADVYREKAEALAAAYGAEVVDAEAIYDVEADVFSPCALGGILNAETIPRLRVRAVAGSANNQLSRPEDVELLRRRGILYAPDFVINAGGVINIFDEFTGYDEARALRRVSRLYDVLLAIFRRADAEGRDPNAVAEAMAEERIAQARAWRKPLRAGTSRLLAALEARRI</sequence>
<dbReference type="PANTHER" id="PTHR42722:SF1">
    <property type="entry name" value="VALINE DEHYDROGENASE"/>
    <property type="match status" value="1"/>
</dbReference>
<evidence type="ECO:0000256" key="6">
    <source>
        <dbReference type="RuleBase" id="RU004417"/>
    </source>
</evidence>
<feature type="binding site" evidence="5">
    <location>
        <begin position="189"/>
        <end position="194"/>
    </location>
    <ligand>
        <name>NAD(+)</name>
        <dbReference type="ChEBI" id="CHEBI:57540"/>
    </ligand>
</feature>
<dbReference type="SMART" id="SM00839">
    <property type="entry name" value="ELFV_dehydrog"/>
    <property type="match status" value="1"/>
</dbReference>
<accession>A0A2T5G661</accession>
<evidence type="ECO:0000256" key="5">
    <source>
        <dbReference type="PIRSR" id="PIRSR000188-2"/>
    </source>
</evidence>
<dbReference type="InterPro" id="IPR016211">
    <property type="entry name" value="Glu/Phe/Leu/Val/Trp_DH_bac/arc"/>
</dbReference>
<organism evidence="8 9">
    <name type="scientific">Brockia lithotrophica</name>
    <dbReference type="NCBI Taxonomy" id="933949"/>
    <lineage>
        <taxon>Bacteria</taxon>
        <taxon>Bacillati</taxon>
        <taxon>Bacillota</taxon>
        <taxon>Bacilli</taxon>
        <taxon>Bacillales</taxon>
        <taxon>Bacillales Family X. Incertae Sedis</taxon>
        <taxon>Brockia</taxon>
    </lineage>
</organism>
<evidence type="ECO:0000256" key="4">
    <source>
        <dbReference type="PIRSR" id="PIRSR000188-1"/>
    </source>
</evidence>
<dbReference type="GO" id="GO:0006520">
    <property type="term" value="P:amino acid metabolic process"/>
    <property type="evidence" value="ECO:0007669"/>
    <property type="project" value="InterPro"/>
</dbReference>
<dbReference type="PRINTS" id="PR00082">
    <property type="entry name" value="GLFDHDRGNASE"/>
</dbReference>
<gene>
    <name evidence="8" type="ORF">BLITH_1306</name>
</gene>
<protein>
    <submittedName>
        <fullName evidence="8">Leucine dehydrogenase</fullName>
    </submittedName>
</protein>
<dbReference type="EMBL" id="PEBW01000004">
    <property type="protein sequence ID" value="PTQ51668.1"/>
    <property type="molecule type" value="Genomic_DNA"/>
</dbReference>
<dbReference type="InterPro" id="IPR006095">
    <property type="entry name" value="Glu/Leu/Phe/Val/Trp_DH"/>
</dbReference>
<dbReference type="Proteomes" id="UP000244016">
    <property type="component" value="Unassembled WGS sequence"/>
</dbReference>
<dbReference type="InterPro" id="IPR006097">
    <property type="entry name" value="Glu/Leu/Phe/Val/Trp_DH_dimer"/>
</dbReference>
<dbReference type="GO" id="GO:0000166">
    <property type="term" value="F:nucleotide binding"/>
    <property type="evidence" value="ECO:0007669"/>
    <property type="project" value="UniProtKB-KW"/>
</dbReference>